<keyword evidence="1" id="KW-1133">Transmembrane helix</keyword>
<reference evidence="2" key="1">
    <citation type="submission" date="2018-05" db="EMBL/GenBank/DDBJ databases">
        <authorList>
            <person name="Lanie J.A."/>
            <person name="Ng W.-L."/>
            <person name="Kazmierczak K.M."/>
            <person name="Andrzejewski T.M."/>
            <person name="Davidsen T.M."/>
            <person name="Wayne K.J."/>
            <person name="Tettelin H."/>
            <person name="Glass J.I."/>
            <person name="Rusch D."/>
            <person name="Podicherti R."/>
            <person name="Tsui H.-C.T."/>
            <person name="Winkler M.E."/>
        </authorList>
    </citation>
    <scope>NUCLEOTIDE SEQUENCE</scope>
</reference>
<evidence type="ECO:0000313" key="2">
    <source>
        <dbReference type="EMBL" id="SVA72207.1"/>
    </source>
</evidence>
<dbReference type="InterPro" id="IPR042106">
    <property type="entry name" value="Nuo/plastoQ_OxRdtase_6_NuoJ"/>
</dbReference>
<feature type="transmembrane region" description="Helical" evidence="1">
    <location>
        <begin position="156"/>
        <end position="176"/>
    </location>
</feature>
<dbReference type="Pfam" id="PF00499">
    <property type="entry name" value="Oxidored_q3"/>
    <property type="match status" value="1"/>
</dbReference>
<feature type="transmembrane region" description="Helical" evidence="1">
    <location>
        <begin position="39"/>
        <end position="56"/>
    </location>
</feature>
<dbReference type="GO" id="GO:0008137">
    <property type="term" value="F:NADH dehydrogenase (ubiquinone) activity"/>
    <property type="evidence" value="ECO:0007669"/>
    <property type="project" value="InterPro"/>
</dbReference>
<evidence type="ECO:0008006" key="3">
    <source>
        <dbReference type="Google" id="ProtNLM"/>
    </source>
</evidence>
<feature type="transmembrane region" description="Helical" evidence="1">
    <location>
        <begin position="62"/>
        <end position="86"/>
    </location>
</feature>
<name>A0A381Y736_9ZZZZ</name>
<evidence type="ECO:0000256" key="1">
    <source>
        <dbReference type="SAM" id="Phobius"/>
    </source>
</evidence>
<protein>
    <recommendedName>
        <fullName evidence="3">NADH-quinone oxidoreductase subunit J</fullName>
    </recommendedName>
</protein>
<dbReference type="InterPro" id="IPR001457">
    <property type="entry name" value="NADH_UbQ/plastoQ_OxRdtase_su6"/>
</dbReference>
<dbReference type="Gene3D" id="1.20.120.1200">
    <property type="entry name" value="NADH-ubiquinone/plastoquinone oxidoreductase chain 6, subunit NuoJ"/>
    <property type="match status" value="1"/>
</dbReference>
<feature type="transmembrane region" description="Helical" evidence="1">
    <location>
        <begin position="98"/>
        <end position="117"/>
    </location>
</feature>
<organism evidence="2">
    <name type="scientific">marine metagenome</name>
    <dbReference type="NCBI Taxonomy" id="408172"/>
    <lineage>
        <taxon>unclassified sequences</taxon>
        <taxon>metagenomes</taxon>
        <taxon>ecological metagenomes</taxon>
    </lineage>
</organism>
<keyword evidence="1" id="KW-0472">Membrane</keyword>
<gene>
    <name evidence="2" type="ORF">METZ01_LOCUS125061</name>
</gene>
<dbReference type="EMBL" id="UINC01017423">
    <property type="protein sequence ID" value="SVA72207.1"/>
    <property type="molecule type" value="Genomic_DNA"/>
</dbReference>
<dbReference type="AlphaFoldDB" id="A0A381Y736"/>
<dbReference type="PANTHER" id="PTHR33269">
    <property type="entry name" value="NADH-UBIQUINONE OXIDOREDUCTASE CHAIN 6"/>
    <property type="match status" value="1"/>
</dbReference>
<feature type="transmembrane region" description="Helical" evidence="1">
    <location>
        <begin position="13"/>
        <end position="32"/>
    </location>
</feature>
<sequence>MFGFDFFELTRDAVTLAVGLTAVLASLGVILCSSPIYCALYLIGHMICLALLFLLYNAEFIAAVQIIVYAGAVMILFLFIIALLGGKKEIQQPSAQRSMAFVFVFTMLGELFLSATVGPTRPIEGEFDLQTVAEVGGSAKAIGLELFSRHLVPFELASSLLLVAAVGIICLSKFSYIPVRRRTK</sequence>
<dbReference type="PANTHER" id="PTHR33269:SF17">
    <property type="entry name" value="NADH-UBIQUINONE OXIDOREDUCTASE CHAIN 6"/>
    <property type="match status" value="1"/>
</dbReference>
<proteinExistence type="predicted"/>
<accession>A0A381Y736</accession>
<keyword evidence="1" id="KW-0812">Transmembrane</keyword>